<keyword evidence="2" id="KW-0813">Transport</keyword>
<feature type="transmembrane region" description="Helical" evidence="3">
    <location>
        <begin position="6"/>
        <end position="25"/>
    </location>
</feature>
<reference evidence="4" key="2">
    <citation type="journal article" date="2024" name="Plant">
        <title>Genomic evolution and insights into agronomic trait innovations of Sesamum species.</title>
        <authorList>
            <person name="Miao H."/>
            <person name="Wang L."/>
            <person name="Qu L."/>
            <person name="Liu H."/>
            <person name="Sun Y."/>
            <person name="Le M."/>
            <person name="Wang Q."/>
            <person name="Wei S."/>
            <person name="Zheng Y."/>
            <person name="Lin W."/>
            <person name="Duan Y."/>
            <person name="Cao H."/>
            <person name="Xiong S."/>
            <person name="Wang X."/>
            <person name="Wei L."/>
            <person name="Li C."/>
            <person name="Ma Q."/>
            <person name="Ju M."/>
            <person name="Zhao R."/>
            <person name="Li G."/>
            <person name="Mu C."/>
            <person name="Tian Q."/>
            <person name="Mei H."/>
            <person name="Zhang T."/>
            <person name="Gao T."/>
            <person name="Zhang H."/>
        </authorList>
    </citation>
    <scope>NUCLEOTIDE SEQUENCE</scope>
    <source>
        <strain evidence="4">G01</strain>
    </source>
</reference>
<name>A0AAW2L659_9LAMI</name>
<dbReference type="PANTHER" id="PTHR31651:SF33">
    <property type="entry name" value="PROTEIN PIN-LIKES 1"/>
    <property type="match status" value="1"/>
</dbReference>
<evidence type="ECO:0000256" key="1">
    <source>
        <dbReference type="ARBA" id="ARBA00004308"/>
    </source>
</evidence>
<keyword evidence="3" id="KW-0472">Membrane</keyword>
<dbReference type="PANTHER" id="PTHR31651">
    <property type="match status" value="1"/>
</dbReference>
<accession>A0AAW2L659</accession>
<keyword evidence="3" id="KW-0812">Transmembrane</keyword>
<gene>
    <name evidence="4" type="ORF">Sangu_2226900</name>
</gene>
<dbReference type="EMBL" id="JACGWK010000015">
    <property type="protein sequence ID" value="KAL0313825.1"/>
    <property type="molecule type" value="Genomic_DNA"/>
</dbReference>
<dbReference type="InterPro" id="IPR045033">
    <property type="entry name" value="PILS1/3/4/5/7"/>
</dbReference>
<organism evidence="4">
    <name type="scientific">Sesamum angustifolium</name>
    <dbReference type="NCBI Taxonomy" id="2727405"/>
    <lineage>
        <taxon>Eukaryota</taxon>
        <taxon>Viridiplantae</taxon>
        <taxon>Streptophyta</taxon>
        <taxon>Embryophyta</taxon>
        <taxon>Tracheophyta</taxon>
        <taxon>Spermatophyta</taxon>
        <taxon>Magnoliopsida</taxon>
        <taxon>eudicotyledons</taxon>
        <taxon>Gunneridae</taxon>
        <taxon>Pentapetalae</taxon>
        <taxon>asterids</taxon>
        <taxon>lamiids</taxon>
        <taxon>Lamiales</taxon>
        <taxon>Pedaliaceae</taxon>
        <taxon>Sesamum</taxon>
    </lineage>
</organism>
<reference evidence="4" key="1">
    <citation type="submission" date="2020-06" db="EMBL/GenBank/DDBJ databases">
        <authorList>
            <person name="Li T."/>
            <person name="Hu X."/>
            <person name="Zhang T."/>
            <person name="Song X."/>
            <person name="Zhang H."/>
            <person name="Dai N."/>
            <person name="Sheng W."/>
            <person name="Hou X."/>
            <person name="Wei L."/>
        </authorList>
    </citation>
    <scope>NUCLEOTIDE SEQUENCE</scope>
    <source>
        <strain evidence="4">G01</strain>
        <tissue evidence="4">Leaf</tissue>
    </source>
</reference>
<evidence type="ECO:0000313" key="4">
    <source>
        <dbReference type="EMBL" id="KAL0313825.1"/>
    </source>
</evidence>
<dbReference type="GO" id="GO:0080162">
    <property type="term" value="P:endoplasmic reticulum to cytosol auxin transport"/>
    <property type="evidence" value="ECO:0007669"/>
    <property type="project" value="InterPro"/>
</dbReference>
<dbReference type="GO" id="GO:0012505">
    <property type="term" value="C:endomembrane system"/>
    <property type="evidence" value="ECO:0007669"/>
    <property type="project" value="UniProtKB-SubCell"/>
</dbReference>
<comment type="caution">
    <text evidence="4">The sequence shown here is derived from an EMBL/GenBank/DDBJ whole genome shotgun (WGS) entry which is preliminary data.</text>
</comment>
<comment type="subcellular location">
    <subcellularLocation>
        <location evidence="1">Endomembrane system</location>
    </subcellularLocation>
</comment>
<dbReference type="AlphaFoldDB" id="A0AAW2L659"/>
<protein>
    <submittedName>
        <fullName evidence="4">Protein PIN-LIKES 1</fullName>
    </submittedName>
</protein>
<proteinExistence type="predicted"/>
<evidence type="ECO:0000256" key="2">
    <source>
        <dbReference type="ARBA" id="ARBA00022448"/>
    </source>
</evidence>
<evidence type="ECO:0000256" key="3">
    <source>
        <dbReference type="SAM" id="Phobius"/>
    </source>
</evidence>
<keyword evidence="3" id="KW-1133">Transmembrane helix</keyword>
<sequence length="75" mass="8019">MQKSVILGVVGVKYIALPLTGIAIVKGALRLGLIDDDPLYQFVLLLQFSVPPAANIGMYNNVEVDLSVFSGETVL</sequence>